<sequence>MISPQSKAINVNTNSKESKQFQNSLLASPIRHDGWAAIYSDLVPIPEHVLLYTPERIAQIKEKISQDSTAWDVMKSKISHYFDRIPYNAGEYAGAFAAAYYISGDKKYIDRAIELITHAYFSEPNIGWQYYSSRNQFRGNGRWAIMGYTWVKHFLSLEEQRRIEKILKVWGDYWLGHVDYQNNFESLRIADTDNVTSITKNITLLGYVFSYSTIYKDYGVKLLEIGDELLNQYVVDYYMNNIMAGGAWAEGSDYSPATQMHWIETFLINKDQRGIPYPTNYASQALRSLIHQTLAGGTGVYKYGSEERAVDYDHLGDDYRYAFALNLMSILETPEDIGLINHWFNQVLEKQGFAKGSMVTGLNRLLYHDPNALIVTPNEIVPTLHVANGIGFVAARNDWSDEATNLYFINRSIRVDHEHKDALSFDVAYKGRWITKERTGYGGVSVSSRAHNTILIENASADGSSSPTGRAAGKPKLLSVVENKYVTTISADATQTYNMSGYFATDYAKRVNRQIAFIKPSTVIVYDHVVTDKTKVRDLVQYKPSNTYNDIGYTRWVKLIQHVQAEPKVINGKKNSFNVIMGDNQLVYQVHWPIQATIDVINESEKWREIIEYQMPENQRKWHFEVSKSVATERNEFITSLNFGSTEDVEHYLLDAFVLTKENGFIIEGDVRGVAVYVNSNPHIVLFNKYPELSSSPVKFKVPDGFDEAIVSYVGFSPL</sequence>
<dbReference type="SUPFAM" id="SSF48230">
    <property type="entry name" value="Chondroitin AC/alginate lyase"/>
    <property type="match status" value="1"/>
</dbReference>
<dbReference type="EMBL" id="JAVRIF010000004">
    <property type="protein sequence ID" value="MDT0603801.1"/>
    <property type="molecule type" value="Genomic_DNA"/>
</dbReference>
<comment type="caution">
    <text evidence="1">The sequence shown here is derived from an EMBL/GenBank/DDBJ whole genome shotgun (WGS) entry which is preliminary data.</text>
</comment>
<dbReference type="RefSeq" id="WP_311580714.1">
    <property type="nucleotide sequence ID" value="NZ_JAVRIF010000004.1"/>
</dbReference>
<evidence type="ECO:0000313" key="2">
    <source>
        <dbReference type="Proteomes" id="UP001266357"/>
    </source>
</evidence>
<organism evidence="1 2">
    <name type="scientific">Thalassotalea castellviae</name>
    <dbReference type="NCBI Taxonomy" id="3075612"/>
    <lineage>
        <taxon>Bacteria</taxon>
        <taxon>Pseudomonadati</taxon>
        <taxon>Pseudomonadota</taxon>
        <taxon>Gammaproteobacteria</taxon>
        <taxon>Alteromonadales</taxon>
        <taxon>Colwelliaceae</taxon>
        <taxon>Thalassotalea</taxon>
    </lineage>
</organism>
<proteinExistence type="predicted"/>
<evidence type="ECO:0000313" key="1">
    <source>
        <dbReference type="EMBL" id="MDT0603801.1"/>
    </source>
</evidence>
<dbReference type="InterPro" id="IPR008929">
    <property type="entry name" value="Chondroitin_lyas"/>
</dbReference>
<gene>
    <name evidence="1" type="ORF">RM573_09360</name>
</gene>
<dbReference type="Gene3D" id="1.50.10.100">
    <property type="entry name" value="Chondroitin AC/alginate lyase"/>
    <property type="match status" value="1"/>
</dbReference>
<reference evidence="1 2" key="1">
    <citation type="submission" date="2023-09" db="EMBL/GenBank/DDBJ databases">
        <authorList>
            <person name="Rey-Velasco X."/>
        </authorList>
    </citation>
    <scope>NUCLEOTIDE SEQUENCE [LARGE SCALE GENOMIC DNA]</scope>
    <source>
        <strain evidence="1 2">W431</strain>
    </source>
</reference>
<dbReference type="Gene3D" id="2.70.98.70">
    <property type="match status" value="1"/>
</dbReference>
<name>A0ABU3A0V4_9GAMM</name>
<dbReference type="Proteomes" id="UP001266357">
    <property type="component" value="Unassembled WGS sequence"/>
</dbReference>
<keyword evidence="2" id="KW-1185">Reference proteome</keyword>
<accession>A0ABU3A0V4</accession>
<protein>
    <submittedName>
        <fullName evidence="1">Uncharacterized protein</fullName>
    </submittedName>
</protein>